<keyword evidence="1" id="KW-1133">Transmembrane helix</keyword>
<feature type="transmembrane region" description="Helical" evidence="1">
    <location>
        <begin position="212"/>
        <end position="232"/>
    </location>
</feature>
<dbReference type="RefSeq" id="WP_195172484.1">
    <property type="nucleotide sequence ID" value="NZ_CP062983.1"/>
</dbReference>
<feature type="transmembrane region" description="Helical" evidence="1">
    <location>
        <begin position="173"/>
        <end position="192"/>
    </location>
</feature>
<feature type="transmembrane region" description="Helical" evidence="1">
    <location>
        <begin position="244"/>
        <end position="265"/>
    </location>
</feature>
<organism evidence="2 3">
    <name type="scientific">Phototrophicus methaneseepsis</name>
    <dbReference type="NCBI Taxonomy" id="2710758"/>
    <lineage>
        <taxon>Bacteria</taxon>
        <taxon>Bacillati</taxon>
        <taxon>Chloroflexota</taxon>
        <taxon>Candidatus Thermofontia</taxon>
        <taxon>Phototrophicales</taxon>
        <taxon>Phototrophicaceae</taxon>
        <taxon>Phototrophicus</taxon>
    </lineage>
</organism>
<feature type="transmembrane region" description="Helical" evidence="1">
    <location>
        <begin position="48"/>
        <end position="65"/>
    </location>
</feature>
<evidence type="ECO:0000256" key="1">
    <source>
        <dbReference type="SAM" id="Phobius"/>
    </source>
</evidence>
<feature type="transmembrane region" description="Helical" evidence="1">
    <location>
        <begin position="143"/>
        <end position="161"/>
    </location>
</feature>
<gene>
    <name evidence="2" type="ORF">G4Y79_08620</name>
</gene>
<dbReference type="EMBL" id="CP062983">
    <property type="protein sequence ID" value="QPC84421.1"/>
    <property type="molecule type" value="Genomic_DNA"/>
</dbReference>
<keyword evidence="3" id="KW-1185">Reference proteome</keyword>
<name>A0A7S8IG77_9CHLR</name>
<evidence type="ECO:0000313" key="3">
    <source>
        <dbReference type="Proteomes" id="UP000594468"/>
    </source>
</evidence>
<evidence type="ECO:0000313" key="2">
    <source>
        <dbReference type="EMBL" id="QPC84421.1"/>
    </source>
</evidence>
<keyword evidence="1" id="KW-0472">Membrane</keyword>
<accession>A0A7S8IG77</accession>
<proteinExistence type="predicted"/>
<reference evidence="2 3" key="1">
    <citation type="submission" date="2020-02" db="EMBL/GenBank/DDBJ databases">
        <authorList>
            <person name="Zheng R.K."/>
            <person name="Sun C.M."/>
        </authorList>
    </citation>
    <scope>NUCLEOTIDE SEQUENCE [LARGE SCALE GENOMIC DNA]</scope>
    <source>
        <strain evidence="3">rifampicinis</strain>
    </source>
</reference>
<dbReference type="Proteomes" id="UP000594468">
    <property type="component" value="Chromosome"/>
</dbReference>
<keyword evidence="1" id="KW-0812">Transmembrane</keyword>
<feature type="transmembrane region" description="Helical" evidence="1">
    <location>
        <begin position="71"/>
        <end position="95"/>
    </location>
</feature>
<protein>
    <submittedName>
        <fullName evidence="2">Uncharacterized protein</fullName>
    </submittedName>
</protein>
<dbReference type="AlphaFoldDB" id="A0A7S8IG77"/>
<dbReference type="KEGG" id="pmet:G4Y79_08620"/>
<sequence>MAINRQEFDSIMERATALVPYWARNTNPIVRRHLGLGGHTVPPEMRPLFIGFGVWSAIFILGAVWEPILHVTLLLFLASILLVPVAMLVYAHVLYTIAKAAAHNMQDEMKNKTINLLRTTPMTLNQIFLGKIAAAMWKRVDDLFLVAQIVVIFAPPILYSMYTSIWTPVDQPLLSVIMVLIALFVSLVRLLLEPIMIGALAVLVGVVAPNRGTAQSTTVALGAFYFLLLNLARHIPSVVGNANLVFLIDFVLPVVLPALMIYAFLRIAYRIVTAD</sequence>